<name>A0A8I5NKI7_PAPAN</name>
<evidence type="ECO:0000256" key="2">
    <source>
        <dbReference type="SAM" id="SignalP"/>
    </source>
</evidence>
<dbReference type="PRINTS" id="PR02045">
    <property type="entry name" value="F138DOMAIN"/>
</dbReference>
<feature type="signal peptide" evidence="2">
    <location>
        <begin position="1"/>
        <end position="22"/>
    </location>
</feature>
<reference evidence="3" key="3">
    <citation type="submission" date="2025-09" db="UniProtKB">
        <authorList>
            <consortium name="Ensembl"/>
        </authorList>
    </citation>
    <scope>IDENTIFICATION</scope>
</reference>
<protein>
    <recommendedName>
        <fullName evidence="5">Secreted protein</fullName>
    </recommendedName>
</protein>
<keyword evidence="1" id="KW-0812">Transmembrane</keyword>
<keyword evidence="4" id="KW-1185">Reference proteome</keyword>
<keyword evidence="1" id="KW-0472">Membrane</keyword>
<reference evidence="3 4" key="1">
    <citation type="submission" date="2012-03" db="EMBL/GenBank/DDBJ databases">
        <title>Whole Genome Assembly of Papio anubis.</title>
        <authorList>
            <person name="Liu Y.L."/>
            <person name="Abraham K.A."/>
            <person name="Akbar H.A."/>
            <person name="Ali S.A."/>
            <person name="Anosike U.A."/>
            <person name="Aqrawi P.A."/>
            <person name="Arias F.A."/>
            <person name="Attaway T.A."/>
            <person name="Awwad R.A."/>
            <person name="Babu C.B."/>
            <person name="Bandaranaike D.B."/>
            <person name="Battles P.B."/>
            <person name="Bell A.B."/>
            <person name="Beltran B.B."/>
            <person name="Berhane-Mersha D.B."/>
            <person name="Bess C.B."/>
            <person name="Bickham C.B."/>
            <person name="Bolden T.B."/>
            <person name="Carter K.C."/>
            <person name="Chau D.C."/>
            <person name="Chavez A.C."/>
            <person name="Clerc-Blankenburg K.C."/>
            <person name="Coyle M.C."/>
            <person name="Dao M.D."/>
            <person name="Davila M.L.D."/>
            <person name="Davy-Carroll L.D."/>
            <person name="Denson S.D."/>
            <person name="Dinh H.D."/>
            <person name="Fernandez S.F."/>
            <person name="Fernando P.F."/>
            <person name="Forbes L.F."/>
            <person name="Francis C.F."/>
            <person name="Francisco L.F."/>
            <person name="Fu Q.F."/>
            <person name="Garcia-Iii R.G."/>
            <person name="Garrett T.G."/>
            <person name="Gross S.G."/>
            <person name="Gubbala S.G."/>
            <person name="Hirani K.H."/>
            <person name="Hogues M.H."/>
            <person name="Hollins B.H."/>
            <person name="Jackson L.J."/>
            <person name="Javaid M.J."/>
            <person name="Jhangiani S.J."/>
            <person name="Johnson A.J."/>
            <person name="Johnson B.J."/>
            <person name="Jones J.J."/>
            <person name="Joshi V.J."/>
            <person name="Kalu J.K."/>
            <person name="Khan N.K."/>
            <person name="Korchina V.K."/>
            <person name="Kovar C.K."/>
            <person name="Lago L.L."/>
            <person name="Lara F.L."/>
            <person name="Le T.-K.L."/>
            <person name="Lee S.L."/>
            <person name="Legall-Iii F.L."/>
            <person name="Lemon S.L."/>
            <person name="Liu J.L."/>
            <person name="Liu Y.-S.L."/>
            <person name="Liyanage D.L."/>
            <person name="Lopez J.L."/>
            <person name="Lorensuhewa L.L."/>
            <person name="Mata R.M."/>
            <person name="Mathew T.M."/>
            <person name="Mercado C.M."/>
            <person name="Mercado I.M."/>
            <person name="Morales K.M."/>
            <person name="Morgan M.M."/>
            <person name="Munidasa M.M."/>
            <person name="Ngo D.N."/>
            <person name="Nguyen L.N."/>
            <person name="Nguyen T.N."/>
            <person name="Nguyen N.N."/>
            <person name="Obregon M.O."/>
            <person name="Okwuonu G.O."/>
            <person name="Ongeri F.O."/>
            <person name="Onwere C.O."/>
            <person name="Osifeso I.O."/>
            <person name="Parra A.P."/>
            <person name="Patil S.P."/>
            <person name="Perez A.P."/>
            <person name="Perez Y.P."/>
            <person name="Pham C.P."/>
            <person name="Pu L.-L.P."/>
            <person name="Puazo M.P."/>
            <person name="Quiroz J.Q."/>
            <person name="Rouhana J.R."/>
            <person name="Ruiz M.R."/>
            <person name="Ruiz S.-J.R."/>
            <person name="Saada N.S."/>
            <person name="Santibanez J.S."/>
            <person name="Scheel M.S."/>
            <person name="Schneider B.S."/>
            <person name="Simmons D.S."/>
            <person name="Sisson I.S."/>
            <person name="Tang L.-Y.T."/>
            <person name="Thornton R.T."/>
            <person name="Tisius J.T."/>
            <person name="Toledanes G.T."/>
            <person name="Trejos Z.T."/>
            <person name="Usmani K.U."/>
            <person name="Varghese R.V."/>
            <person name="Vattathil S.V."/>
            <person name="Vee V.V."/>
            <person name="Walker D.W."/>
            <person name="Weissenberger G.W."/>
            <person name="White C.W."/>
            <person name="Williams A.W."/>
            <person name="Woodworth J.W."/>
            <person name="Wright R.W."/>
            <person name="Zhu Y.Z."/>
            <person name="Han Y.H."/>
            <person name="Newsham I.N."/>
            <person name="Nazareth L.N."/>
            <person name="Worley K.W."/>
            <person name="Muzny D.M."/>
            <person name="Rogers J.R."/>
            <person name="Gibbs R.G."/>
        </authorList>
    </citation>
    <scope>NUCLEOTIDE SEQUENCE [LARGE SCALE GENOMIC DNA]</scope>
</reference>
<evidence type="ECO:0008006" key="5">
    <source>
        <dbReference type="Google" id="ProtNLM"/>
    </source>
</evidence>
<accession>A0A8I5NKI7</accession>
<sequence length="97" mass="11172">MSPYSLLFIMYFFFFFFFETESRSVAQAGVQWPDLSSLQAPPPGFTPFSRLSLRVAGTTGARHHARLVFWVFLFFCFFLVETGFHRVSQDGLDLLTS</sequence>
<feature type="transmembrane region" description="Helical" evidence="1">
    <location>
        <begin position="67"/>
        <end position="84"/>
    </location>
</feature>
<proteinExistence type="predicted"/>
<dbReference type="Proteomes" id="UP000028761">
    <property type="component" value="Chromosome 5"/>
</dbReference>
<dbReference type="PANTHER" id="PTHR46254:SF7">
    <property type="entry name" value="PI4-KINASE N-TERMINAL DOMAIN-CONTAINING PROTEIN"/>
    <property type="match status" value="1"/>
</dbReference>
<keyword evidence="1" id="KW-1133">Transmembrane helix</keyword>
<dbReference type="Ensembl" id="ENSPANT00000073455.1">
    <property type="protein sequence ID" value="ENSPANP00000053301.1"/>
    <property type="gene ID" value="ENSPANG00000039487.1"/>
</dbReference>
<dbReference type="AlphaFoldDB" id="A0A8I5NKI7"/>
<evidence type="ECO:0000313" key="4">
    <source>
        <dbReference type="Proteomes" id="UP000028761"/>
    </source>
</evidence>
<evidence type="ECO:0000256" key="1">
    <source>
        <dbReference type="SAM" id="Phobius"/>
    </source>
</evidence>
<organism evidence="3 4">
    <name type="scientific">Papio anubis</name>
    <name type="common">Olive baboon</name>
    <dbReference type="NCBI Taxonomy" id="9555"/>
    <lineage>
        <taxon>Eukaryota</taxon>
        <taxon>Metazoa</taxon>
        <taxon>Chordata</taxon>
        <taxon>Craniata</taxon>
        <taxon>Vertebrata</taxon>
        <taxon>Euteleostomi</taxon>
        <taxon>Mammalia</taxon>
        <taxon>Eutheria</taxon>
        <taxon>Euarchontoglires</taxon>
        <taxon>Primates</taxon>
        <taxon>Haplorrhini</taxon>
        <taxon>Catarrhini</taxon>
        <taxon>Cercopithecidae</taxon>
        <taxon>Cercopithecinae</taxon>
        <taxon>Papio</taxon>
    </lineage>
</organism>
<dbReference type="PANTHER" id="PTHR46254">
    <property type="entry name" value="PROTEIN GVQW1-RELATED"/>
    <property type="match status" value="1"/>
</dbReference>
<dbReference type="GeneTree" id="ENSGT00940000167556"/>
<keyword evidence="2" id="KW-0732">Signal</keyword>
<reference evidence="3" key="2">
    <citation type="submission" date="2025-08" db="UniProtKB">
        <authorList>
            <consortium name="Ensembl"/>
        </authorList>
    </citation>
    <scope>IDENTIFICATION</scope>
</reference>
<evidence type="ECO:0000313" key="3">
    <source>
        <dbReference type="Ensembl" id="ENSPANP00000053301.1"/>
    </source>
</evidence>
<feature type="chain" id="PRO_5035324118" description="Secreted protein" evidence="2">
    <location>
        <begin position="23"/>
        <end position="97"/>
    </location>
</feature>